<reference evidence="1 2" key="1">
    <citation type="submission" date="2016-09" db="EMBL/GenBank/DDBJ databases">
        <title>Extensive genetic diversity and differential bi-allelic expression allows diatom success in the polar Southern Ocean.</title>
        <authorList>
            <consortium name="DOE Joint Genome Institute"/>
            <person name="Mock T."/>
            <person name="Otillar R.P."/>
            <person name="Strauss J."/>
            <person name="Dupont C."/>
            <person name="Frickenhaus S."/>
            <person name="Maumus F."/>
            <person name="Mcmullan M."/>
            <person name="Sanges R."/>
            <person name="Schmutz J."/>
            <person name="Toseland A."/>
            <person name="Valas R."/>
            <person name="Veluchamy A."/>
            <person name="Ward B.J."/>
            <person name="Allen A."/>
            <person name="Barry K."/>
            <person name="Falciatore A."/>
            <person name="Ferrante M."/>
            <person name="Fortunato A.E."/>
            <person name="Gloeckner G."/>
            <person name="Gruber A."/>
            <person name="Hipkin R."/>
            <person name="Janech M."/>
            <person name="Kroth P."/>
            <person name="Leese F."/>
            <person name="Lindquist E."/>
            <person name="Lyon B.R."/>
            <person name="Martin J."/>
            <person name="Mayer C."/>
            <person name="Parker M."/>
            <person name="Quesneville H."/>
            <person name="Raymond J."/>
            <person name="Uhlig C."/>
            <person name="Valentin K.U."/>
            <person name="Worden A.Z."/>
            <person name="Armbrust E.V."/>
            <person name="Bowler C."/>
            <person name="Green B."/>
            <person name="Moulton V."/>
            <person name="Van Oosterhout C."/>
            <person name="Grigoriev I."/>
        </authorList>
    </citation>
    <scope>NUCLEOTIDE SEQUENCE [LARGE SCALE GENOMIC DNA]</scope>
    <source>
        <strain evidence="1 2">CCMP1102</strain>
    </source>
</reference>
<accession>A0A1E7EKY1</accession>
<gene>
    <name evidence="1" type="ORF">FRACYDRAFT_254245</name>
</gene>
<dbReference type="KEGG" id="fcy:FRACYDRAFT_254245"/>
<organism evidence="1 2">
    <name type="scientific">Fragilariopsis cylindrus CCMP1102</name>
    <dbReference type="NCBI Taxonomy" id="635003"/>
    <lineage>
        <taxon>Eukaryota</taxon>
        <taxon>Sar</taxon>
        <taxon>Stramenopiles</taxon>
        <taxon>Ochrophyta</taxon>
        <taxon>Bacillariophyta</taxon>
        <taxon>Bacillariophyceae</taxon>
        <taxon>Bacillariophycidae</taxon>
        <taxon>Bacillariales</taxon>
        <taxon>Bacillariaceae</taxon>
        <taxon>Fragilariopsis</taxon>
    </lineage>
</organism>
<dbReference type="AlphaFoldDB" id="A0A1E7EKY1"/>
<evidence type="ECO:0000313" key="2">
    <source>
        <dbReference type="Proteomes" id="UP000095751"/>
    </source>
</evidence>
<keyword evidence="2" id="KW-1185">Reference proteome</keyword>
<sequence length="335" mass="35891">MRLSTAVKFIIFAHTSYCYVPSVLCKKGGMGDDTATATMVGGSNNERMLASSSSKGYNYHRNYVAIIEPRNFVSLFPNGRGISEPEIDEAFINDFQLQGSSTILNGKIYDPADIAIVNRFNGVDENEITDEVINDFIVAFERVPSKEEVLSLLVGVPFAGGRQPKQPIPPGDSAYLYHGLCVATSSSGIATVSSHSCKLNICLGGGGFNCIAFYAGSSFVFNVGQQVGVLFLQYPAPSLPPPFPATIIGGTGSFEGIEGTVDIATICGTTGPIILPDVRKRDLSQEEEEEEGEVRLPIDDNGDRRLQIETLGVTKLGLIVQTISINSNMPLPIAP</sequence>
<protein>
    <submittedName>
        <fullName evidence="1">Uncharacterized protein</fullName>
    </submittedName>
</protein>
<dbReference type="InParanoid" id="A0A1E7EKY1"/>
<proteinExistence type="predicted"/>
<dbReference type="EMBL" id="KV784406">
    <property type="protein sequence ID" value="OEU06572.1"/>
    <property type="molecule type" value="Genomic_DNA"/>
</dbReference>
<name>A0A1E7EKY1_9STRA</name>
<evidence type="ECO:0000313" key="1">
    <source>
        <dbReference type="EMBL" id="OEU06572.1"/>
    </source>
</evidence>
<dbReference type="Proteomes" id="UP000095751">
    <property type="component" value="Unassembled WGS sequence"/>
</dbReference>